<dbReference type="PANTHER" id="PTHR45732:SF12">
    <property type="entry name" value="ADP-RIBOSYLATION FACTOR-LIKE PROTEIN 8C"/>
    <property type="match status" value="1"/>
</dbReference>
<dbReference type="SMART" id="SM00177">
    <property type="entry name" value="ARF"/>
    <property type="match status" value="1"/>
</dbReference>
<comment type="subunit">
    <text evidence="13">Interacts with tubulin.</text>
</comment>
<name>A0AA35YLH2_LACSI</name>
<dbReference type="EMBL" id="OX465079">
    <property type="protein sequence ID" value="CAI9276230.1"/>
    <property type="molecule type" value="Genomic_DNA"/>
</dbReference>
<dbReference type="SMART" id="SM00175">
    <property type="entry name" value="RAB"/>
    <property type="match status" value="1"/>
</dbReference>
<keyword evidence="5" id="KW-0132">Cell division</keyword>
<reference evidence="17" key="1">
    <citation type="submission" date="2023-04" db="EMBL/GenBank/DDBJ databases">
        <authorList>
            <person name="Vijverberg K."/>
            <person name="Xiong W."/>
            <person name="Schranz E."/>
        </authorList>
    </citation>
    <scope>NUCLEOTIDE SEQUENCE</scope>
</reference>
<evidence type="ECO:0000256" key="10">
    <source>
        <dbReference type="ARBA" id="ARBA00023134"/>
    </source>
</evidence>
<dbReference type="GO" id="GO:0051607">
    <property type="term" value="P:defense response to virus"/>
    <property type="evidence" value="ECO:0007669"/>
    <property type="project" value="UniProtKB-ARBA"/>
</dbReference>
<dbReference type="Pfam" id="PF00025">
    <property type="entry name" value="Arf"/>
    <property type="match status" value="1"/>
</dbReference>
<dbReference type="InterPro" id="IPR006689">
    <property type="entry name" value="Small_GTPase_ARF/SAR"/>
</dbReference>
<evidence type="ECO:0000256" key="15">
    <source>
        <dbReference type="PIRSR" id="PIRSR606689-2"/>
    </source>
</evidence>
<keyword evidence="9" id="KW-0159">Chromosome partition</keyword>
<evidence type="ECO:0000256" key="12">
    <source>
        <dbReference type="ARBA" id="ARBA00058702"/>
    </source>
</evidence>
<dbReference type="GO" id="GO:0051301">
    <property type="term" value="P:cell division"/>
    <property type="evidence" value="ECO:0007669"/>
    <property type="project" value="UniProtKB-KW"/>
</dbReference>
<evidence type="ECO:0000256" key="7">
    <source>
        <dbReference type="ARBA" id="ARBA00022753"/>
    </source>
</evidence>
<evidence type="ECO:0000313" key="17">
    <source>
        <dbReference type="EMBL" id="CAI9276230.1"/>
    </source>
</evidence>
<evidence type="ECO:0000256" key="4">
    <source>
        <dbReference type="ARBA" id="ARBA00010290"/>
    </source>
</evidence>
<dbReference type="SUPFAM" id="SSF52540">
    <property type="entry name" value="P-loop containing nucleoside triphosphate hydrolases"/>
    <property type="match status" value="1"/>
</dbReference>
<evidence type="ECO:0000256" key="2">
    <source>
        <dbReference type="ARBA" id="ARBA00004414"/>
    </source>
</evidence>
<dbReference type="GO" id="GO:0005819">
    <property type="term" value="C:spindle"/>
    <property type="evidence" value="ECO:0007669"/>
    <property type="project" value="UniProtKB-SubCell"/>
</dbReference>
<keyword evidence="11" id="KW-0458">Lysosome</keyword>
<dbReference type="GO" id="GO:0015031">
    <property type="term" value="P:protein transport"/>
    <property type="evidence" value="ECO:0007669"/>
    <property type="project" value="InterPro"/>
</dbReference>
<keyword evidence="18" id="KW-1185">Reference proteome</keyword>
<dbReference type="InterPro" id="IPR005225">
    <property type="entry name" value="Small_GTP-bd"/>
</dbReference>
<evidence type="ECO:0000256" key="13">
    <source>
        <dbReference type="ARBA" id="ARBA00064590"/>
    </source>
</evidence>
<feature type="binding site" evidence="14">
    <location>
        <begin position="85"/>
        <end position="92"/>
    </location>
    <ligand>
        <name>GTP</name>
        <dbReference type="ChEBI" id="CHEBI:37565"/>
    </ligand>
</feature>
<evidence type="ECO:0000256" key="6">
    <source>
        <dbReference type="ARBA" id="ARBA00022741"/>
    </source>
</evidence>
<dbReference type="GO" id="GO:0003924">
    <property type="term" value="F:GTPase activity"/>
    <property type="evidence" value="ECO:0007669"/>
    <property type="project" value="InterPro"/>
</dbReference>
<comment type="similarity">
    <text evidence="4 16">Belongs to the small GTPase superfamily. Arf family.</text>
</comment>
<keyword evidence="15" id="KW-0479">Metal-binding</keyword>
<evidence type="ECO:0000313" key="18">
    <source>
        <dbReference type="Proteomes" id="UP001177003"/>
    </source>
</evidence>
<dbReference type="SMART" id="SM00173">
    <property type="entry name" value="RAS"/>
    <property type="match status" value="1"/>
</dbReference>
<sequence>MTYGTKETKFKKKECNTPRQPIHLIVAEQWGKRTHTYLRHNRPRVLRIILQTPLPYSLQMGLWDSFLNWLRSLFFKQEMELSLVGLQDAGKTSLVNSIATGGYSEDMIPTVGFNMRKVTKGNVTIKLWDLGGQRRFRSMWERYCRGVTAILYVVDAADRDSIPITRTELHDLLTKPSLNGIPLLVLGNKIDKSQALTKQALVDQLGLDTITDREVCCYMISCKESINIDMVMDWLIKHSKTAT</sequence>
<dbReference type="CDD" id="cd04159">
    <property type="entry name" value="Arl10_like"/>
    <property type="match status" value="1"/>
</dbReference>
<keyword evidence="8" id="KW-0131">Cell cycle</keyword>
<dbReference type="Proteomes" id="UP001177003">
    <property type="component" value="Chromosome 3"/>
</dbReference>
<dbReference type="SMART" id="SM00178">
    <property type="entry name" value="SAR"/>
    <property type="match status" value="1"/>
</dbReference>
<evidence type="ECO:0008006" key="19">
    <source>
        <dbReference type="Google" id="ProtNLM"/>
    </source>
</evidence>
<proteinExistence type="inferred from homology"/>
<dbReference type="GO" id="GO:0005765">
    <property type="term" value="C:lysosomal membrane"/>
    <property type="evidence" value="ECO:0007669"/>
    <property type="project" value="UniProtKB-SubCell"/>
</dbReference>
<feature type="binding site" evidence="14">
    <location>
        <begin position="188"/>
        <end position="191"/>
    </location>
    <ligand>
        <name>GTP</name>
        <dbReference type="ChEBI" id="CHEBI:37565"/>
    </ligand>
</feature>
<evidence type="ECO:0000256" key="1">
    <source>
        <dbReference type="ARBA" id="ARBA00004186"/>
    </source>
</evidence>
<evidence type="ECO:0000256" key="16">
    <source>
        <dbReference type="RuleBase" id="RU003925"/>
    </source>
</evidence>
<comment type="subcellular location">
    <subcellularLocation>
        <location evidence="1">Cytoplasm</location>
        <location evidence="1">Cytoskeleton</location>
        <location evidence="1">Spindle</location>
    </subcellularLocation>
    <subcellularLocation>
        <location evidence="2">Late endosome membrane</location>
    </subcellularLocation>
    <subcellularLocation>
        <location evidence="3">Lysosome membrane</location>
    </subcellularLocation>
</comment>
<dbReference type="PROSITE" id="PS51417">
    <property type="entry name" value="ARF"/>
    <property type="match status" value="1"/>
</dbReference>
<dbReference type="InterPro" id="IPR027417">
    <property type="entry name" value="P-loop_NTPase"/>
</dbReference>
<keyword evidence="8" id="KW-0498">Mitosis</keyword>
<dbReference type="InterPro" id="IPR044154">
    <property type="entry name" value="Arl8a/8b"/>
</dbReference>
<evidence type="ECO:0000256" key="8">
    <source>
        <dbReference type="ARBA" id="ARBA00022776"/>
    </source>
</evidence>
<evidence type="ECO:0000256" key="3">
    <source>
        <dbReference type="ARBA" id="ARBA00004656"/>
    </source>
</evidence>
<evidence type="ECO:0000256" key="9">
    <source>
        <dbReference type="ARBA" id="ARBA00022829"/>
    </source>
</evidence>
<keyword evidence="7" id="KW-0967">Endosome</keyword>
<dbReference type="FunFam" id="3.40.50.300:FF:000441">
    <property type="entry name" value="ADP-ribosylation factor-like protein 8a"/>
    <property type="match status" value="1"/>
</dbReference>
<dbReference type="AlphaFoldDB" id="A0AA35YLH2"/>
<dbReference type="PROSITE" id="PS51419">
    <property type="entry name" value="RAB"/>
    <property type="match status" value="1"/>
</dbReference>
<feature type="binding site" evidence="15">
    <location>
        <position position="92"/>
    </location>
    <ligand>
        <name>Mg(2+)</name>
        <dbReference type="ChEBI" id="CHEBI:18420"/>
    </ligand>
</feature>
<feature type="binding site" evidence="14">
    <location>
        <position position="132"/>
    </location>
    <ligand>
        <name>GTP</name>
        <dbReference type="ChEBI" id="CHEBI:37565"/>
    </ligand>
</feature>
<accession>A0AA35YLH2</accession>
<organism evidence="17 18">
    <name type="scientific">Lactuca saligna</name>
    <name type="common">Willowleaf lettuce</name>
    <dbReference type="NCBI Taxonomy" id="75948"/>
    <lineage>
        <taxon>Eukaryota</taxon>
        <taxon>Viridiplantae</taxon>
        <taxon>Streptophyta</taxon>
        <taxon>Embryophyta</taxon>
        <taxon>Tracheophyta</taxon>
        <taxon>Spermatophyta</taxon>
        <taxon>Magnoliopsida</taxon>
        <taxon>eudicotyledons</taxon>
        <taxon>Gunneridae</taxon>
        <taxon>Pentapetalae</taxon>
        <taxon>asterids</taxon>
        <taxon>campanulids</taxon>
        <taxon>Asterales</taxon>
        <taxon>Asteraceae</taxon>
        <taxon>Cichorioideae</taxon>
        <taxon>Cichorieae</taxon>
        <taxon>Lactucinae</taxon>
        <taxon>Lactuca</taxon>
    </lineage>
</organism>
<comment type="function">
    <text evidence="12">May play a role in lysosome motility. May play a role in chromosome segregation.</text>
</comment>
<dbReference type="NCBIfam" id="TIGR00231">
    <property type="entry name" value="small_GTP"/>
    <property type="match status" value="1"/>
</dbReference>
<protein>
    <recommendedName>
        <fullName evidence="19">ADP-ribosylation factor-like protein 8B</fullName>
    </recommendedName>
</protein>
<evidence type="ECO:0000256" key="14">
    <source>
        <dbReference type="PIRSR" id="PIRSR606689-1"/>
    </source>
</evidence>
<keyword evidence="10 14" id="KW-0342">GTP-binding</keyword>
<evidence type="ECO:0000256" key="5">
    <source>
        <dbReference type="ARBA" id="ARBA00022618"/>
    </source>
</evidence>
<dbReference type="GO" id="GO:0007059">
    <property type="term" value="P:chromosome segregation"/>
    <property type="evidence" value="ECO:0007669"/>
    <property type="project" value="UniProtKB-KW"/>
</dbReference>
<dbReference type="PRINTS" id="PR00328">
    <property type="entry name" value="SAR1GTPBP"/>
</dbReference>
<dbReference type="GO" id="GO:0046872">
    <property type="term" value="F:metal ion binding"/>
    <property type="evidence" value="ECO:0007669"/>
    <property type="project" value="UniProtKB-KW"/>
</dbReference>
<feature type="binding site" evidence="15">
    <location>
        <position position="110"/>
    </location>
    <ligand>
        <name>Mg(2+)</name>
        <dbReference type="ChEBI" id="CHEBI:18420"/>
    </ligand>
</feature>
<gene>
    <name evidence="17" type="ORF">LSALG_LOCUS16220</name>
</gene>
<keyword evidence="15" id="KW-0460">Magnesium</keyword>
<dbReference type="GO" id="GO:0005525">
    <property type="term" value="F:GTP binding"/>
    <property type="evidence" value="ECO:0007669"/>
    <property type="project" value="UniProtKB-KW"/>
</dbReference>
<dbReference type="PANTHER" id="PTHR45732">
    <property type="entry name" value="ADP-RIBOSYLATION FACTOR-LIKE PROTEIN 8"/>
    <property type="match status" value="1"/>
</dbReference>
<evidence type="ECO:0000256" key="11">
    <source>
        <dbReference type="ARBA" id="ARBA00023228"/>
    </source>
</evidence>
<dbReference type="GO" id="GO:0031902">
    <property type="term" value="C:late endosome membrane"/>
    <property type="evidence" value="ECO:0007669"/>
    <property type="project" value="UniProtKB-SubCell"/>
</dbReference>
<keyword evidence="6 14" id="KW-0547">Nucleotide-binding</keyword>
<dbReference type="Gene3D" id="3.40.50.300">
    <property type="entry name" value="P-loop containing nucleotide triphosphate hydrolases"/>
    <property type="match status" value="1"/>
</dbReference>